<evidence type="ECO:0000256" key="1">
    <source>
        <dbReference type="SAM" id="Phobius"/>
    </source>
</evidence>
<keyword evidence="1" id="KW-1133">Transmembrane helix</keyword>
<feature type="transmembrane region" description="Helical" evidence="1">
    <location>
        <begin position="42"/>
        <end position="64"/>
    </location>
</feature>
<reference evidence="2 3" key="1">
    <citation type="journal article" date="2016" name="Proc. Natl. Acad. Sci. U.S.A.">
        <title>Comparative genomics of biotechnologically important yeasts.</title>
        <authorList>
            <person name="Riley R."/>
            <person name="Haridas S."/>
            <person name="Wolfe K.H."/>
            <person name="Lopes M.R."/>
            <person name="Hittinger C.T."/>
            <person name="Goeker M."/>
            <person name="Salamov A.A."/>
            <person name="Wisecaver J.H."/>
            <person name="Long T.M."/>
            <person name="Calvey C.H."/>
            <person name="Aerts A.L."/>
            <person name="Barry K.W."/>
            <person name="Choi C."/>
            <person name="Clum A."/>
            <person name="Coughlan A.Y."/>
            <person name="Deshpande S."/>
            <person name="Douglass A.P."/>
            <person name="Hanson S.J."/>
            <person name="Klenk H.-P."/>
            <person name="LaButti K.M."/>
            <person name="Lapidus A."/>
            <person name="Lindquist E.A."/>
            <person name="Lipzen A.M."/>
            <person name="Meier-Kolthoff J.P."/>
            <person name="Ohm R.A."/>
            <person name="Otillar R.P."/>
            <person name="Pangilinan J.L."/>
            <person name="Peng Y."/>
            <person name="Rokas A."/>
            <person name="Rosa C.A."/>
            <person name="Scheuner C."/>
            <person name="Sibirny A.A."/>
            <person name="Slot J.C."/>
            <person name="Stielow J.B."/>
            <person name="Sun H."/>
            <person name="Kurtzman C.P."/>
            <person name="Blackwell M."/>
            <person name="Grigoriev I.V."/>
            <person name="Jeffries T.W."/>
        </authorList>
    </citation>
    <scope>NUCLEOTIDE SEQUENCE [LARGE SCALE GENOMIC DNA]</scope>
    <source>
        <strain evidence="2 3">NRRL Y-11557</strain>
    </source>
</reference>
<keyword evidence="3" id="KW-1185">Reference proteome</keyword>
<organism evidence="2 3">
    <name type="scientific">Lipomyces starkeyi NRRL Y-11557</name>
    <dbReference type="NCBI Taxonomy" id="675824"/>
    <lineage>
        <taxon>Eukaryota</taxon>
        <taxon>Fungi</taxon>
        <taxon>Dikarya</taxon>
        <taxon>Ascomycota</taxon>
        <taxon>Saccharomycotina</taxon>
        <taxon>Lipomycetes</taxon>
        <taxon>Lipomycetales</taxon>
        <taxon>Lipomycetaceae</taxon>
        <taxon>Lipomyces</taxon>
    </lineage>
</organism>
<keyword evidence="1" id="KW-0472">Membrane</keyword>
<proteinExistence type="predicted"/>
<evidence type="ECO:0000313" key="2">
    <source>
        <dbReference type="EMBL" id="ODQ69169.1"/>
    </source>
</evidence>
<evidence type="ECO:0000313" key="3">
    <source>
        <dbReference type="Proteomes" id="UP000094385"/>
    </source>
</evidence>
<dbReference type="EMBL" id="KV454305">
    <property type="protein sequence ID" value="ODQ69169.1"/>
    <property type="molecule type" value="Genomic_DNA"/>
</dbReference>
<sequence length="100" mass="11476">MTKRFADHDLVFSSVIAATRKYVRRRNHCSQWTLDLFGTVRALVFMITFWYLFSAIAVVMSVYSGESRERTRSRSGAILSHLGRSAIASFVCECVNWSFV</sequence>
<dbReference type="Proteomes" id="UP000094385">
    <property type="component" value="Unassembled WGS sequence"/>
</dbReference>
<protein>
    <submittedName>
        <fullName evidence="2">Uncharacterized protein</fullName>
    </submittedName>
</protein>
<keyword evidence="1" id="KW-0812">Transmembrane</keyword>
<name>A0A1E3PUQ5_LIPST</name>
<accession>A0A1E3PUQ5</accession>
<dbReference type="AlphaFoldDB" id="A0A1E3PUQ5"/>
<gene>
    <name evidence="2" type="ORF">LIPSTDRAFT_202097</name>
</gene>